<dbReference type="AlphaFoldDB" id="A0AAV8XST3"/>
<dbReference type="GO" id="GO:0008270">
    <property type="term" value="F:zinc ion binding"/>
    <property type="evidence" value="ECO:0007669"/>
    <property type="project" value="UniProtKB-KW"/>
</dbReference>
<organism evidence="10 11">
    <name type="scientific">Aromia moschata</name>
    <dbReference type="NCBI Taxonomy" id="1265417"/>
    <lineage>
        <taxon>Eukaryota</taxon>
        <taxon>Metazoa</taxon>
        <taxon>Ecdysozoa</taxon>
        <taxon>Arthropoda</taxon>
        <taxon>Hexapoda</taxon>
        <taxon>Insecta</taxon>
        <taxon>Pterygota</taxon>
        <taxon>Neoptera</taxon>
        <taxon>Endopterygota</taxon>
        <taxon>Coleoptera</taxon>
        <taxon>Polyphaga</taxon>
        <taxon>Cucujiformia</taxon>
        <taxon>Chrysomeloidea</taxon>
        <taxon>Cerambycidae</taxon>
        <taxon>Cerambycinae</taxon>
        <taxon>Callichromatini</taxon>
        <taxon>Aromia</taxon>
    </lineage>
</organism>
<dbReference type="PANTHER" id="PTHR24392">
    <property type="entry name" value="ZINC FINGER PROTEIN"/>
    <property type="match status" value="1"/>
</dbReference>
<evidence type="ECO:0000256" key="3">
    <source>
        <dbReference type="ARBA" id="ARBA00022737"/>
    </source>
</evidence>
<sequence length="169" mass="19848">MEYVRVKIEPADERNETVETTMRDNSLLSTAEDEAGVEVKDKTNLVKTNKIGPNKTDRRKHGESITRCPECDFSTKYKYNLRRHLIVAHDRKDIELTRKAYKCTECDFATRWNLDLTRHMLSHVKPEAFRCTRCPYSTDENSHLVKHILSHLNNDDADKYSFLQTTRGW</sequence>
<gene>
    <name evidence="10" type="ORF">NQ318_023306</name>
</gene>
<evidence type="ECO:0000256" key="8">
    <source>
        <dbReference type="PROSITE-ProRule" id="PRU00042"/>
    </source>
</evidence>
<keyword evidence="4 8" id="KW-0863">Zinc-finger</keyword>
<dbReference type="Proteomes" id="UP001162162">
    <property type="component" value="Unassembled WGS sequence"/>
</dbReference>
<dbReference type="SMART" id="SM00355">
    <property type="entry name" value="ZnF_C2H2"/>
    <property type="match status" value="3"/>
</dbReference>
<evidence type="ECO:0000256" key="2">
    <source>
        <dbReference type="ARBA" id="ARBA00022723"/>
    </source>
</evidence>
<keyword evidence="7" id="KW-0539">Nucleus</keyword>
<keyword evidence="5" id="KW-0862">Zinc</keyword>
<keyword evidence="6" id="KW-0238">DNA-binding</keyword>
<keyword evidence="3" id="KW-0677">Repeat</keyword>
<evidence type="ECO:0000256" key="1">
    <source>
        <dbReference type="ARBA" id="ARBA00004123"/>
    </source>
</evidence>
<evidence type="ECO:0000256" key="6">
    <source>
        <dbReference type="ARBA" id="ARBA00023125"/>
    </source>
</evidence>
<evidence type="ECO:0000256" key="4">
    <source>
        <dbReference type="ARBA" id="ARBA00022771"/>
    </source>
</evidence>
<dbReference type="GO" id="GO:0003677">
    <property type="term" value="F:DNA binding"/>
    <property type="evidence" value="ECO:0007669"/>
    <property type="project" value="UniProtKB-KW"/>
</dbReference>
<dbReference type="PROSITE" id="PS50157">
    <property type="entry name" value="ZINC_FINGER_C2H2_2"/>
    <property type="match status" value="2"/>
</dbReference>
<comment type="caution">
    <text evidence="10">The sequence shown here is derived from an EMBL/GenBank/DDBJ whole genome shotgun (WGS) entry which is preliminary data.</text>
</comment>
<evidence type="ECO:0000313" key="11">
    <source>
        <dbReference type="Proteomes" id="UP001162162"/>
    </source>
</evidence>
<dbReference type="EMBL" id="JAPWTK010000357">
    <property type="protein sequence ID" value="KAJ8941710.1"/>
    <property type="molecule type" value="Genomic_DNA"/>
</dbReference>
<feature type="domain" description="C2H2-type" evidence="9">
    <location>
        <begin position="101"/>
        <end position="128"/>
    </location>
</feature>
<evidence type="ECO:0000256" key="7">
    <source>
        <dbReference type="ARBA" id="ARBA00023242"/>
    </source>
</evidence>
<keyword evidence="2" id="KW-0479">Metal-binding</keyword>
<protein>
    <recommendedName>
        <fullName evidence="9">C2H2-type domain-containing protein</fullName>
    </recommendedName>
</protein>
<reference evidence="10" key="1">
    <citation type="journal article" date="2023" name="Insect Mol. Biol.">
        <title>Genome sequencing provides insights into the evolution of gene families encoding plant cell wall-degrading enzymes in longhorned beetles.</title>
        <authorList>
            <person name="Shin N.R."/>
            <person name="Okamura Y."/>
            <person name="Kirsch R."/>
            <person name="Pauchet Y."/>
        </authorList>
    </citation>
    <scope>NUCLEOTIDE SEQUENCE</scope>
    <source>
        <strain evidence="10">AMC_N1</strain>
    </source>
</reference>
<dbReference type="SUPFAM" id="SSF57667">
    <property type="entry name" value="beta-beta-alpha zinc fingers"/>
    <property type="match status" value="2"/>
</dbReference>
<accession>A0AAV8XST3</accession>
<dbReference type="GO" id="GO:0005634">
    <property type="term" value="C:nucleus"/>
    <property type="evidence" value="ECO:0007669"/>
    <property type="project" value="UniProtKB-SubCell"/>
</dbReference>
<dbReference type="InterPro" id="IPR013087">
    <property type="entry name" value="Znf_C2H2_type"/>
</dbReference>
<keyword evidence="11" id="KW-1185">Reference proteome</keyword>
<dbReference type="InterPro" id="IPR036236">
    <property type="entry name" value="Znf_C2H2_sf"/>
</dbReference>
<dbReference type="Gene3D" id="3.30.160.60">
    <property type="entry name" value="Classic Zinc Finger"/>
    <property type="match status" value="2"/>
</dbReference>
<dbReference type="Pfam" id="PF13909">
    <property type="entry name" value="zf-H2C2_5"/>
    <property type="match status" value="2"/>
</dbReference>
<proteinExistence type="predicted"/>
<evidence type="ECO:0000256" key="5">
    <source>
        <dbReference type="ARBA" id="ARBA00022833"/>
    </source>
</evidence>
<comment type="subcellular location">
    <subcellularLocation>
        <location evidence="1">Nucleus</location>
    </subcellularLocation>
</comment>
<feature type="domain" description="C2H2-type" evidence="9">
    <location>
        <begin position="129"/>
        <end position="156"/>
    </location>
</feature>
<evidence type="ECO:0000313" key="10">
    <source>
        <dbReference type="EMBL" id="KAJ8941710.1"/>
    </source>
</evidence>
<evidence type="ECO:0000259" key="9">
    <source>
        <dbReference type="PROSITE" id="PS50157"/>
    </source>
</evidence>
<name>A0AAV8XST3_9CUCU</name>